<dbReference type="Proteomes" id="UP000324104">
    <property type="component" value="Unassembled WGS sequence"/>
</dbReference>
<evidence type="ECO:0000313" key="6">
    <source>
        <dbReference type="Proteomes" id="UP000324104"/>
    </source>
</evidence>
<feature type="transmembrane region" description="Helical" evidence="1">
    <location>
        <begin position="50"/>
        <end position="70"/>
    </location>
</feature>
<keyword evidence="1" id="KW-0472">Membrane</keyword>
<protein>
    <submittedName>
        <fullName evidence="5">Uncharacterized protein</fullName>
    </submittedName>
</protein>
<dbReference type="InterPro" id="IPR058675">
    <property type="entry name" value="DUF8054_C"/>
</dbReference>
<feature type="domain" description="DUF8054" evidence="4">
    <location>
        <begin position="105"/>
        <end position="223"/>
    </location>
</feature>
<feature type="transmembrane region" description="Helical" evidence="1">
    <location>
        <begin position="21"/>
        <end position="44"/>
    </location>
</feature>
<dbReference type="InterPro" id="IPR058775">
    <property type="entry name" value="DUF8054_M"/>
</dbReference>
<reference evidence="5 6" key="1">
    <citation type="submission" date="2019-08" db="EMBL/GenBank/DDBJ databases">
        <title>Archaea genome.</title>
        <authorList>
            <person name="Kajale S."/>
            <person name="Shouche Y."/>
            <person name="Deshpande N."/>
            <person name="Sharma A."/>
        </authorList>
    </citation>
    <scope>NUCLEOTIDE SEQUENCE [LARGE SCALE GENOMIC DNA]</scope>
    <source>
        <strain evidence="5 6">ESP3B_9</strain>
    </source>
</reference>
<evidence type="ECO:0000313" key="5">
    <source>
        <dbReference type="EMBL" id="TYT62964.1"/>
    </source>
</evidence>
<name>A0A5D5APH3_9EURY</name>
<dbReference type="AlphaFoldDB" id="A0A5D5APH3"/>
<evidence type="ECO:0000256" key="1">
    <source>
        <dbReference type="SAM" id="Phobius"/>
    </source>
</evidence>
<dbReference type="RefSeq" id="WP_149080368.1">
    <property type="nucleotide sequence ID" value="NZ_VTAW01000004.1"/>
</dbReference>
<sequence length="268" mass="29247">MTVVRSLRNPEYTGENRCGPCTIVNVLIALGVSALIGTVLAWTWTAAVGVLAGALVLGLSSCLIWLRGYLVPGTPTLTKRYLPRRMLSWFGKDPLENVAVPDEIDPEATLLEAGVLEPCAEVDDLCLTAAFDREWRTELEAVEEEPDPAALLDQLGIESDDVEVERYDDAVAVKRDGRRIGQWPSATALRLDTAASGPIADRVPYWRKLQPTSRSELVAGVRIFLEECPDGGPVEFATETRESCCSSYEVVSVVCAESGDRLLEQPVQ</sequence>
<dbReference type="EMBL" id="VTAW01000004">
    <property type="protein sequence ID" value="TYT62964.1"/>
    <property type="molecule type" value="Genomic_DNA"/>
</dbReference>
<organism evidence="5 6">
    <name type="scientific">Natrialba swarupiae</name>
    <dbReference type="NCBI Taxonomy" id="2448032"/>
    <lineage>
        <taxon>Archaea</taxon>
        <taxon>Methanobacteriati</taxon>
        <taxon>Methanobacteriota</taxon>
        <taxon>Stenosarchaea group</taxon>
        <taxon>Halobacteria</taxon>
        <taxon>Halobacteriales</taxon>
        <taxon>Natrialbaceae</taxon>
        <taxon>Natrialba</taxon>
    </lineage>
</organism>
<feature type="domain" description="DUF8054" evidence="2">
    <location>
        <begin position="5"/>
        <end position="93"/>
    </location>
</feature>
<dbReference type="Pfam" id="PF26238">
    <property type="entry name" value="DUF8054_M"/>
    <property type="match status" value="1"/>
</dbReference>
<evidence type="ECO:0000259" key="2">
    <source>
        <dbReference type="Pfam" id="PF26236"/>
    </source>
</evidence>
<comment type="caution">
    <text evidence="5">The sequence shown here is derived from an EMBL/GenBank/DDBJ whole genome shotgun (WGS) entry which is preliminary data.</text>
</comment>
<dbReference type="InterPro" id="IPR058674">
    <property type="entry name" value="DUF8054_N"/>
</dbReference>
<dbReference type="Pfam" id="PF26236">
    <property type="entry name" value="DUF8054_N"/>
    <property type="match status" value="1"/>
</dbReference>
<keyword evidence="6" id="KW-1185">Reference proteome</keyword>
<evidence type="ECO:0000259" key="3">
    <source>
        <dbReference type="Pfam" id="PF26237"/>
    </source>
</evidence>
<keyword evidence="1" id="KW-0812">Transmembrane</keyword>
<evidence type="ECO:0000259" key="4">
    <source>
        <dbReference type="Pfam" id="PF26238"/>
    </source>
</evidence>
<keyword evidence="1" id="KW-1133">Transmembrane helix</keyword>
<proteinExistence type="predicted"/>
<gene>
    <name evidence="5" type="ORF">FYC77_04785</name>
</gene>
<feature type="domain" description="DUF8054" evidence="3">
    <location>
        <begin position="226"/>
        <end position="264"/>
    </location>
</feature>
<accession>A0A5D5APH3</accession>
<dbReference type="Pfam" id="PF26237">
    <property type="entry name" value="DUF8054_C"/>
    <property type="match status" value="1"/>
</dbReference>